<dbReference type="OrthoDB" id="40048at2759"/>
<reference evidence="2" key="1">
    <citation type="submission" date="2020-11" db="EMBL/GenBank/DDBJ databases">
        <authorList>
            <consortium name="DOE Joint Genome Institute"/>
            <person name="Ahrendt S."/>
            <person name="Riley R."/>
            <person name="Andreopoulos W."/>
            <person name="Labutti K."/>
            <person name="Pangilinan J."/>
            <person name="Ruiz-Duenas F.J."/>
            <person name="Barrasa J.M."/>
            <person name="Sanchez-Garcia M."/>
            <person name="Camarero S."/>
            <person name="Miyauchi S."/>
            <person name="Serrano A."/>
            <person name="Linde D."/>
            <person name="Babiker R."/>
            <person name="Drula E."/>
            <person name="Ayuso-Fernandez I."/>
            <person name="Pacheco R."/>
            <person name="Padilla G."/>
            <person name="Ferreira P."/>
            <person name="Barriuso J."/>
            <person name="Kellner H."/>
            <person name="Castanera R."/>
            <person name="Alfaro M."/>
            <person name="Ramirez L."/>
            <person name="Pisabarro A.G."/>
            <person name="Kuo A."/>
            <person name="Tritt A."/>
            <person name="Lipzen A."/>
            <person name="He G."/>
            <person name="Yan M."/>
            <person name="Ng V."/>
            <person name="Cullen D."/>
            <person name="Martin F."/>
            <person name="Rosso M.-N."/>
            <person name="Henrissat B."/>
            <person name="Hibbett D."/>
            <person name="Martinez A.T."/>
            <person name="Grigoriev I.V."/>
        </authorList>
    </citation>
    <scope>NUCLEOTIDE SEQUENCE</scope>
    <source>
        <strain evidence="2">AH 40177</strain>
    </source>
</reference>
<dbReference type="Proteomes" id="UP000772434">
    <property type="component" value="Unassembled WGS sequence"/>
</dbReference>
<proteinExistence type="predicted"/>
<evidence type="ECO:0000313" key="3">
    <source>
        <dbReference type="Proteomes" id="UP000772434"/>
    </source>
</evidence>
<comment type="caution">
    <text evidence="2">The sequence shown here is derived from an EMBL/GenBank/DDBJ whole genome shotgun (WGS) entry which is preliminary data.</text>
</comment>
<dbReference type="EMBL" id="JADNRY010000533">
    <property type="protein sequence ID" value="KAF9043684.1"/>
    <property type="molecule type" value="Genomic_DNA"/>
</dbReference>
<dbReference type="Pfam" id="PF04762">
    <property type="entry name" value="Beta-prop_ELP1_1st"/>
    <property type="match status" value="1"/>
</dbReference>
<evidence type="ECO:0000259" key="1">
    <source>
        <dbReference type="Pfam" id="PF04762"/>
    </source>
</evidence>
<protein>
    <recommendedName>
        <fullName evidence="1">ELP1 first N-terminal beta-propeller domain-containing protein</fullName>
    </recommendedName>
</protein>
<organism evidence="2 3">
    <name type="scientific">Rhodocollybia butyracea</name>
    <dbReference type="NCBI Taxonomy" id="206335"/>
    <lineage>
        <taxon>Eukaryota</taxon>
        <taxon>Fungi</taxon>
        <taxon>Dikarya</taxon>
        <taxon>Basidiomycota</taxon>
        <taxon>Agaricomycotina</taxon>
        <taxon>Agaricomycetes</taxon>
        <taxon>Agaricomycetidae</taxon>
        <taxon>Agaricales</taxon>
        <taxon>Marasmiineae</taxon>
        <taxon>Omphalotaceae</taxon>
        <taxon>Rhodocollybia</taxon>
    </lineage>
</organism>
<sequence length="322" mass="34885">MSIKDTTYSVVDPAFCVNIGATAIDTHKETFYIASERLPDDSESVTIKVHKSTIWDIKKVSQQELLTTYSTTVVGAGPQLLLFKVIQEVQKLVVILRNGDIVSVSLDDEKPEVEIIHKIKGGLLGASWNREEFRFILITAFNRAVTFDLPFERPLKDPIVLNERLPRPHQGLPALSSHNQEVVSTVLQASLNVQEFVLSVEPNILMTLNGDGTDQGIATELAEGGTLMGTIVNPKGTVRVLPQGSCVHVPTEGSMVTAPAGRYYTCTGESPTPLPADVPVPVPAGSSVKTWRGDIISVPSDSYVTDATGNIISLGTLRTRQV</sequence>
<keyword evidence="3" id="KW-1185">Reference proteome</keyword>
<name>A0A9P5P5V0_9AGAR</name>
<dbReference type="InterPro" id="IPR056164">
    <property type="entry name" value="Beta-prop_ELP1_1st"/>
</dbReference>
<evidence type="ECO:0000313" key="2">
    <source>
        <dbReference type="EMBL" id="KAF9043684.1"/>
    </source>
</evidence>
<dbReference type="AlphaFoldDB" id="A0A9P5P5V0"/>
<feature type="domain" description="ELP1 first N-terminal beta-propeller" evidence="1">
    <location>
        <begin position="20"/>
        <end position="152"/>
    </location>
</feature>
<gene>
    <name evidence="2" type="ORF">BDP27DRAFT_1409285</name>
</gene>
<accession>A0A9P5P5V0</accession>